<proteinExistence type="predicted"/>
<protein>
    <submittedName>
        <fullName evidence="1">Uncharacterized protein</fullName>
    </submittedName>
</protein>
<evidence type="ECO:0000313" key="2">
    <source>
        <dbReference type="Proteomes" id="UP000799754"/>
    </source>
</evidence>
<organism evidence="1 2">
    <name type="scientific">Macroventuria anomochaeta</name>
    <dbReference type="NCBI Taxonomy" id="301207"/>
    <lineage>
        <taxon>Eukaryota</taxon>
        <taxon>Fungi</taxon>
        <taxon>Dikarya</taxon>
        <taxon>Ascomycota</taxon>
        <taxon>Pezizomycotina</taxon>
        <taxon>Dothideomycetes</taxon>
        <taxon>Pleosporomycetidae</taxon>
        <taxon>Pleosporales</taxon>
        <taxon>Pleosporineae</taxon>
        <taxon>Didymellaceae</taxon>
        <taxon>Macroventuria</taxon>
    </lineage>
</organism>
<keyword evidence="2" id="KW-1185">Reference proteome</keyword>
<dbReference type="Proteomes" id="UP000799754">
    <property type="component" value="Unassembled WGS sequence"/>
</dbReference>
<dbReference type="EMBL" id="MU006704">
    <property type="protein sequence ID" value="KAF2631445.1"/>
    <property type="molecule type" value="Genomic_DNA"/>
</dbReference>
<reference evidence="1" key="1">
    <citation type="journal article" date="2020" name="Stud. Mycol.">
        <title>101 Dothideomycetes genomes: a test case for predicting lifestyles and emergence of pathogens.</title>
        <authorList>
            <person name="Haridas S."/>
            <person name="Albert R."/>
            <person name="Binder M."/>
            <person name="Bloem J."/>
            <person name="Labutti K."/>
            <person name="Salamov A."/>
            <person name="Andreopoulos B."/>
            <person name="Baker S."/>
            <person name="Barry K."/>
            <person name="Bills G."/>
            <person name="Bluhm B."/>
            <person name="Cannon C."/>
            <person name="Castanera R."/>
            <person name="Culley D."/>
            <person name="Daum C."/>
            <person name="Ezra D."/>
            <person name="Gonzalez J."/>
            <person name="Henrissat B."/>
            <person name="Kuo A."/>
            <person name="Liang C."/>
            <person name="Lipzen A."/>
            <person name="Lutzoni F."/>
            <person name="Magnuson J."/>
            <person name="Mondo S."/>
            <person name="Nolan M."/>
            <person name="Ohm R."/>
            <person name="Pangilinan J."/>
            <person name="Park H.-J."/>
            <person name="Ramirez L."/>
            <person name="Alfaro M."/>
            <person name="Sun H."/>
            <person name="Tritt A."/>
            <person name="Yoshinaga Y."/>
            <person name="Zwiers L.-H."/>
            <person name="Turgeon B."/>
            <person name="Goodwin S."/>
            <person name="Spatafora J."/>
            <person name="Crous P."/>
            <person name="Grigoriev I."/>
        </authorList>
    </citation>
    <scope>NUCLEOTIDE SEQUENCE</scope>
    <source>
        <strain evidence="1">CBS 525.71</strain>
    </source>
</reference>
<comment type="caution">
    <text evidence="1">The sequence shown here is derived from an EMBL/GenBank/DDBJ whole genome shotgun (WGS) entry which is preliminary data.</text>
</comment>
<accession>A0ACB6SAZ5</accession>
<name>A0ACB6SAZ5_9PLEO</name>
<evidence type="ECO:0000313" key="1">
    <source>
        <dbReference type="EMBL" id="KAF2631445.1"/>
    </source>
</evidence>
<gene>
    <name evidence="1" type="ORF">BU25DRAFT_407096</name>
</gene>
<sequence>MARRVCCASMGSVVSGMLLMALWENSVSESETGHLGRPRIDKRGSSAIENVYNASVW</sequence>